<protein>
    <recommendedName>
        <fullName evidence="4">Chitin-binding type-1 domain-containing protein</fullName>
    </recommendedName>
</protein>
<sequence length="78" mass="7757">CCSSSGWCGDTGDHCGANCLPEFGICPVADKPPSSDGTCGGTQGFTCICSGLGDCFSQYGWCDSSIDHGGTGCQSGFG</sequence>
<feature type="non-terminal residue" evidence="2">
    <location>
        <position position="78"/>
    </location>
</feature>
<evidence type="ECO:0008006" key="4">
    <source>
        <dbReference type="Google" id="ProtNLM"/>
    </source>
</evidence>
<evidence type="ECO:0000313" key="2">
    <source>
        <dbReference type="EMBL" id="KAH7014614.1"/>
    </source>
</evidence>
<comment type="caution">
    <text evidence="2">The sequence shown here is derived from an EMBL/GenBank/DDBJ whole genome shotgun (WGS) entry which is preliminary data.</text>
</comment>
<dbReference type="GeneID" id="70178689"/>
<dbReference type="Gene3D" id="3.30.60.10">
    <property type="entry name" value="Endochitinase-like"/>
    <property type="match status" value="2"/>
</dbReference>
<evidence type="ECO:0000256" key="1">
    <source>
        <dbReference type="ARBA" id="ARBA00022669"/>
    </source>
</evidence>
<dbReference type="SUPFAM" id="SSF57016">
    <property type="entry name" value="Plant lectins/antimicrobial peptides"/>
    <property type="match status" value="1"/>
</dbReference>
<dbReference type="RefSeq" id="XP_046005581.1">
    <property type="nucleotide sequence ID" value="XM_046149143.1"/>
</dbReference>
<dbReference type="InterPro" id="IPR036861">
    <property type="entry name" value="Endochitinase-like_sf"/>
</dbReference>
<evidence type="ECO:0000313" key="3">
    <source>
        <dbReference type="Proteomes" id="UP000756346"/>
    </source>
</evidence>
<organism evidence="2 3">
    <name type="scientific">Microdochium trichocladiopsis</name>
    <dbReference type="NCBI Taxonomy" id="1682393"/>
    <lineage>
        <taxon>Eukaryota</taxon>
        <taxon>Fungi</taxon>
        <taxon>Dikarya</taxon>
        <taxon>Ascomycota</taxon>
        <taxon>Pezizomycotina</taxon>
        <taxon>Sordariomycetes</taxon>
        <taxon>Xylariomycetidae</taxon>
        <taxon>Xylariales</taxon>
        <taxon>Microdochiaceae</taxon>
        <taxon>Microdochium</taxon>
    </lineage>
</organism>
<accession>A0A9P8XUL9</accession>
<keyword evidence="3" id="KW-1185">Reference proteome</keyword>
<dbReference type="GO" id="GO:0008061">
    <property type="term" value="F:chitin binding"/>
    <property type="evidence" value="ECO:0007669"/>
    <property type="project" value="UniProtKB-KW"/>
</dbReference>
<dbReference type="AlphaFoldDB" id="A0A9P8XUL9"/>
<proteinExistence type="predicted"/>
<dbReference type="Proteomes" id="UP000756346">
    <property type="component" value="Unassembled WGS sequence"/>
</dbReference>
<reference evidence="2" key="1">
    <citation type="journal article" date="2021" name="Nat. Commun.">
        <title>Genetic determinants of endophytism in the Arabidopsis root mycobiome.</title>
        <authorList>
            <person name="Mesny F."/>
            <person name="Miyauchi S."/>
            <person name="Thiergart T."/>
            <person name="Pickel B."/>
            <person name="Atanasova L."/>
            <person name="Karlsson M."/>
            <person name="Huettel B."/>
            <person name="Barry K.W."/>
            <person name="Haridas S."/>
            <person name="Chen C."/>
            <person name="Bauer D."/>
            <person name="Andreopoulos W."/>
            <person name="Pangilinan J."/>
            <person name="LaButti K."/>
            <person name="Riley R."/>
            <person name="Lipzen A."/>
            <person name="Clum A."/>
            <person name="Drula E."/>
            <person name="Henrissat B."/>
            <person name="Kohler A."/>
            <person name="Grigoriev I.V."/>
            <person name="Martin F.M."/>
            <person name="Hacquard S."/>
        </authorList>
    </citation>
    <scope>NUCLEOTIDE SEQUENCE</scope>
    <source>
        <strain evidence="2">MPI-CAGE-CH-0230</strain>
    </source>
</reference>
<name>A0A9P8XUL9_9PEZI</name>
<gene>
    <name evidence="2" type="ORF">B0I36DRAFT_231953</name>
</gene>
<keyword evidence="1" id="KW-0147">Chitin-binding</keyword>
<feature type="non-terminal residue" evidence="2">
    <location>
        <position position="1"/>
    </location>
</feature>
<dbReference type="EMBL" id="JAGTJQ010000013">
    <property type="protein sequence ID" value="KAH7014614.1"/>
    <property type="molecule type" value="Genomic_DNA"/>
</dbReference>
<dbReference type="OrthoDB" id="407355at2759"/>